<dbReference type="Proteomes" id="UP000013085">
    <property type="component" value="Unassembled WGS sequence"/>
</dbReference>
<dbReference type="InterPro" id="IPR051610">
    <property type="entry name" value="GPI/OXD"/>
</dbReference>
<evidence type="ECO:0000313" key="4">
    <source>
        <dbReference type="Proteomes" id="UP000013085"/>
    </source>
</evidence>
<dbReference type="GO" id="GO:0046872">
    <property type="term" value="F:metal ion binding"/>
    <property type="evidence" value="ECO:0007669"/>
    <property type="project" value="UniProtKB-KW"/>
</dbReference>
<proteinExistence type="predicted"/>
<dbReference type="InterPro" id="IPR014710">
    <property type="entry name" value="RmlC-like_jellyroll"/>
</dbReference>
<dbReference type="SUPFAM" id="SSF51182">
    <property type="entry name" value="RmlC-like cupins"/>
    <property type="match status" value="1"/>
</dbReference>
<feature type="domain" description="Cupin type-2" evidence="2">
    <location>
        <begin position="44"/>
        <end position="111"/>
    </location>
</feature>
<dbReference type="RefSeq" id="WP_002595742.1">
    <property type="nucleotide sequence ID" value="NZ_KB851020.1"/>
</dbReference>
<accession>A0A0E2HB90</accession>
<dbReference type="Pfam" id="PF07883">
    <property type="entry name" value="Cupin_2"/>
    <property type="match status" value="1"/>
</dbReference>
<dbReference type="Gene3D" id="2.60.120.10">
    <property type="entry name" value="Jelly Rolls"/>
    <property type="match status" value="1"/>
</dbReference>
<reference evidence="3 4" key="1">
    <citation type="submission" date="2013-01" db="EMBL/GenBank/DDBJ databases">
        <title>The Genome Sequence of Clostridium clostridioforme 90A8.</title>
        <authorList>
            <consortium name="The Broad Institute Genome Sequencing Platform"/>
            <person name="Earl A."/>
            <person name="Ward D."/>
            <person name="Feldgarden M."/>
            <person name="Gevers D."/>
            <person name="Courvalin P."/>
            <person name="Lambert T."/>
            <person name="Walker B."/>
            <person name="Young S.K."/>
            <person name="Zeng Q."/>
            <person name="Gargeya S."/>
            <person name="Fitzgerald M."/>
            <person name="Haas B."/>
            <person name="Abouelleil A."/>
            <person name="Alvarado L."/>
            <person name="Arachchi H.M."/>
            <person name="Berlin A.M."/>
            <person name="Chapman S.B."/>
            <person name="Dewar J."/>
            <person name="Goldberg J."/>
            <person name="Griggs A."/>
            <person name="Gujja S."/>
            <person name="Hansen M."/>
            <person name="Howarth C."/>
            <person name="Imamovic A."/>
            <person name="Larimer J."/>
            <person name="McCowan C."/>
            <person name="Murphy C."/>
            <person name="Neiman D."/>
            <person name="Pearson M."/>
            <person name="Priest M."/>
            <person name="Roberts A."/>
            <person name="Saif S."/>
            <person name="Shea T."/>
            <person name="Sisk P."/>
            <person name="Sykes S."/>
            <person name="Wortman J."/>
            <person name="Nusbaum C."/>
            <person name="Birren B."/>
        </authorList>
    </citation>
    <scope>NUCLEOTIDE SEQUENCE [LARGE SCALE GENOMIC DNA]</scope>
    <source>
        <strain evidence="3 4">90A8</strain>
    </source>
</reference>
<dbReference type="CDD" id="cd02221">
    <property type="entry name" value="cupin_TM1287-like"/>
    <property type="match status" value="1"/>
</dbReference>
<dbReference type="PANTHER" id="PTHR35848">
    <property type="entry name" value="OXALATE-BINDING PROTEIN"/>
    <property type="match status" value="1"/>
</dbReference>
<dbReference type="InterPro" id="IPR013096">
    <property type="entry name" value="Cupin_2"/>
</dbReference>
<dbReference type="PANTHER" id="PTHR35848:SF6">
    <property type="entry name" value="CUPIN TYPE-2 DOMAIN-CONTAINING PROTEIN"/>
    <property type="match status" value="1"/>
</dbReference>
<dbReference type="PATRIC" id="fig|999408.3.peg.2488"/>
<dbReference type="EMBL" id="AGYR01000024">
    <property type="protein sequence ID" value="ENZ15170.1"/>
    <property type="molecule type" value="Genomic_DNA"/>
</dbReference>
<organism evidence="3 4">
    <name type="scientific">[Clostridium] clostridioforme 90A8</name>
    <dbReference type="NCBI Taxonomy" id="999408"/>
    <lineage>
        <taxon>Bacteria</taxon>
        <taxon>Bacillati</taxon>
        <taxon>Bacillota</taxon>
        <taxon>Clostridia</taxon>
        <taxon>Lachnospirales</taxon>
        <taxon>Lachnospiraceae</taxon>
        <taxon>Enterocloster</taxon>
    </lineage>
</organism>
<gene>
    <name evidence="3" type="ORF">HMPREF1090_02316</name>
</gene>
<evidence type="ECO:0000313" key="3">
    <source>
        <dbReference type="EMBL" id="ENZ15170.1"/>
    </source>
</evidence>
<protein>
    <recommendedName>
        <fullName evidence="2">Cupin type-2 domain-containing protein</fullName>
    </recommendedName>
</protein>
<keyword evidence="1" id="KW-0479">Metal-binding</keyword>
<dbReference type="InterPro" id="IPR011051">
    <property type="entry name" value="RmlC_Cupin_sf"/>
</dbReference>
<dbReference type="HOGENOM" id="CLU_116722_3_1_9"/>
<sequence>MVRKKEEVPYESKPAPFHGVGEITVRSLLNGEEDMYGKGRIFAHTTVNQGAGIGYHIHENESETYYILSGVGKFNDNGVIRTVTAGNVTFTGAGEGHAIENAGDVPLEMIALILYQ</sequence>
<comment type="caution">
    <text evidence="3">The sequence shown here is derived from an EMBL/GenBank/DDBJ whole genome shotgun (WGS) entry which is preliminary data.</text>
</comment>
<evidence type="ECO:0000259" key="2">
    <source>
        <dbReference type="Pfam" id="PF07883"/>
    </source>
</evidence>
<name>A0A0E2HB90_9FIRM</name>
<dbReference type="AlphaFoldDB" id="A0A0E2HB90"/>
<evidence type="ECO:0000256" key="1">
    <source>
        <dbReference type="ARBA" id="ARBA00022723"/>
    </source>
</evidence>